<dbReference type="EMBL" id="CP041153">
    <property type="protein sequence ID" value="QDF75375.1"/>
    <property type="molecule type" value="Genomic_DNA"/>
</dbReference>
<evidence type="ECO:0000313" key="1">
    <source>
        <dbReference type="EMBL" id="QDF75375.1"/>
    </source>
</evidence>
<accession>A0ABX5WLJ0</accession>
<protein>
    <submittedName>
        <fullName evidence="1">Fis family transcriptional regulator</fullName>
    </submittedName>
</protein>
<dbReference type="RefSeq" id="WP_052125516.1">
    <property type="nucleotide sequence ID" value="NZ_CP041153.1"/>
</dbReference>
<organism evidence="1 2">
    <name type="scientific">Shewanella marisflavi</name>
    <dbReference type="NCBI Taxonomy" id="260364"/>
    <lineage>
        <taxon>Bacteria</taxon>
        <taxon>Pseudomonadati</taxon>
        <taxon>Pseudomonadota</taxon>
        <taxon>Gammaproteobacteria</taxon>
        <taxon>Alteromonadales</taxon>
        <taxon>Shewanellaceae</taxon>
        <taxon>Shewanella</taxon>
    </lineage>
</organism>
<evidence type="ECO:0000313" key="2">
    <source>
        <dbReference type="Proteomes" id="UP000318758"/>
    </source>
</evidence>
<reference evidence="1 2" key="1">
    <citation type="submission" date="2019-06" db="EMBL/GenBank/DDBJ databases">
        <title>Complete genome of Shewanella marisflavi ECSMB14101, a mussel settlement-inducing bacterium isolated from East China Sea.</title>
        <authorList>
            <person name="Yang J."/>
            <person name="Liang X."/>
            <person name="Chang R."/>
            <person name="Peng L."/>
        </authorList>
    </citation>
    <scope>NUCLEOTIDE SEQUENCE [LARGE SCALE GENOMIC DNA]</scope>
    <source>
        <strain evidence="1 2">ECSMB14101</strain>
    </source>
</reference>
<proteinExistence type="predicted"/>
<sequence>MTKTDKKRDKALREQLTQMCVEAKECFAGFQWLTHQVDYGRFPSSLKVICVFDSKASLAEFKAAGQEAQLKIMLADALSGLSGLNGISGLKLSSKQLDGVLQLDTE</sequence>
<name>A0ABX5WLJ0_9GAMM</name>
<gene>
    <name evidence="1" type="ORF">FGA12_09530</name>
</gene>
<dbReference type="Proteomes" id="UP000318758">
    <property type="component" value="Chromosome"/>
</dbReference>
<keyword evidence="2" id="KW-1185">Reference proteome</keyword>